<keyword evidence="2" id="KW-0808">Transferase</keyword>
<dbReference type="InterPro" id="IPR009288">
    <property type="entry name" value="AIG2-like_dom"/>
</dbReference>
<reference evidence="6" key="1">
    <citation type="journal article" date="2017" name="Genome Biol.">
        <title>Comparative genomics reveals high biological diversity and specific adaptations in the industrially and medically important fungal genus Aspergillus.</title>
        <authorList>
            <person name="de Vries R.P."/>
            <person name="Riley R."/>
            <person name="Wiebenga A."/>
            <person name="Aguilar-Osorio G."/>
            <person name="Amillis S."/>
            <person name="Uchima C.A."/>
            <person name="Anderluh G."/>
            <person name="Asadollahi M."/>
            <person name="Askin M."/>
            <person name="Barry K."/>
            <person name="Battaglia E."/>
            <person name="Bayram O."/>
            <person name="Benocci T."/>
            <person name="Braus-Stromeyer S.A."/>
            <person name="Caldana C."/>
            <person name="Canovas D."/>
            <person name="Cerqueira G.C."/>
            <person name="Chen F."/>
            <person name="Chen W."/>
            <person name="Choi C."/>
            <person name="Clum A."/>
            <person name="Dos Santos R.A."/>
            <person name="Damasio A.R."/>
            <person name="Diallinas G."/>
            <person name="Emri T."/>
            <person name="Fekete E."/>
            <person name="Flipphi M."/>
            <person name="Freyberg S."/>
            <person name="Gallo A."/>
            <person name="Gournas C."/>
            <person name="Habgood R."/>
            <person name="Hainaut M."/>
            <person name="Harispe M.L."/>
            <person name="Henrissat B."/>
            <person name="Hilden K.S."/>
            <person name="Hope R."/>
            <person name="Hossain A."/>
            <person name="Karabika E."/>
            <person name="Karaffa L."/>
            <person name="Karanyi Z."/>
            <person name="Krasevec N."/>
            <person name="Kuo A."/>
            <person name="Kusch H."/>
            <person name="LaButti K."/>
            <person name="Lagendijk E.L."/>
            <person name="Lapidus A."/>
            <person name="Levasseur A."/>
            <person name="Lindquist E."/>
            <person name="Lipzen A."/>
            <person name="Logrieco A.F."/>
            <person name="MacCabe A."/>
            <person name="Maekelae M.R."/>
            <person name="Malavazi I."/>
            <person name="Melin P."/>
            <person name="Meyer V."/>
            <person name="Mielnichuk N."/>
            <person name="Miskei M."/>
            <person name="Molnar A.P."/>
            <person name="Mule G."/>
            <person name="Ngan C.Y."/>
            <person name="Orejas M."/>
            <person name="Orosz E."/>
            <person name="Ouedraogo J.P."/>
            <person name="Overkamp K.M."/>
            <person name="Park H.-S."/>
            <person name="Perrone G."/>
            <person name="Piumi F."/>
            <person name="Punt P.J."/>
            <person name="Ram A.F."/>
            <person name="Ramon A."/>
            <person name="Rauscher S."/>
            <person name="Record E."/>
            <person name="Riano-Pachon D.M."/>
            <person name="Robert V."/>
            <person name="Roehrig J."/>
            <person name="Ruller R."/>
            <person name="Salamov A."/>
            <person name="Salih N.S."/>
            <person name="Samson R.A."/>
            <person name="Sandor E."/>
            <person name="Sanguinetti M."/>
            <person name="Schuetze T."/>
            <person name="Sepcic K."/>
            <person name="Shelest E."/>
            <person name="Sherlock G."/>
            <person name="Sophianopoulou V."/>
            <person name="Squina F.M."/>
            <person name="Sun H."/>
            <person name="Susca A."/>
            <person name="Todd R.B."/>
            <person name="Tsang A."/>
            <person name="Unkles S.E."/>
            <person name="van de Wiele N."/>
            <person name="van Rossen-Uffink D."/>
            <person name="Oliveira J.V."/>
            <person name="Vesth T.C."/>
            <person name="Visser J."/>
            <person name="Yu J.-H."/>
            <person name="Zhou M."/>
            <person name="Andersen M.R."/>
            <person name="Archer D.B."/>
            <person name="Baker S.E."/>
            <person name="Benoit I."/>
            <person name="Brakhage A.A."/>
            <person name="Braus G.H."/>
            <person name="Fischer R."/>
            <person name="Frisvad J.C."/>
            <person name="Goldman G.H."/>
            <person name="Houbraken J."/>
            <person name="Oakley B."/>
            <person name="Pocsi I."/>
            <person name="Scazzocchio C."/>
            <person name="Seiboth B."/>
            <person name="vanKuyk P.A."/>
            <person name="Wortman J."/>
            <person name="Dyer P.S."/>
            <person name="Grigoriev I.V."/>
        </authorList>
    </citation>
    <scope>NUCLEOTIDE SEQUENCE [LARGE SCALE GENOMIC DNA]</scope>
    <source>
        <strain evidence="6">CBS 583.65</strain>
    </source>
</reference>
<dbReference type="InterPro" id="IPR045038">
    <property type="entry name" value="AIG2-like"/>
</dbReference>
<dbReference type="PANTHER" id="PTHR31544:SF4">
    <property type="entry name" value="GAMMA-GLUTAMYLCYCLOTRANSFERASE-RELATED"/>
    <property type="match status" value="1"/>
</dbReference>
<feature type="domain" description="Gamma-glutamylcyclotransferase AIG2-like" evidence="4">
    <location>
        <begin position="92"/>
        <end position="183"/>
    </location>
</feature>
<dbReference type="SUPFAM" id="SSF110857">
    <property type="entry name" value="Gamma-glutamyl cyclotransferase-like"/>
    <property type="match status" value="1"/>
</dbReference>
<sequence>MLHLPQQVEGSGDVSGDASFCFVNGVEKRAIIGALFNSSFAPTFIHINKAEKALSSDSAAPCLGYDATLPHHRATGLVHDFLPAQNQYPVWYFFYGTLANPDVLVEKLGLCTRPTLRPATVDGANIRTWGSKYKALVDGGGLVTGWAYKVASAGHEDELRYYETSQYEVVRCAIVMNDTNERVWGLTFRFVGSCD</sequence>
<dbReference type="Proteomes" id="UP000184073">
    <property type="component" value="Unassembled WGS sequence"/>
</dbReference>
<keyword evidence="6" id="KW-1185">Reference proteome</keyword>
<evidence type="ECO:0000256" key="2">
    <source>
        <dbReference type="ARBA" id="ARBA00022679"/>
    </source>
</evidence>
<dbReference type="InterPro" id="IPR036568">
    <property type="entry name" value="GGCT-like_sf"/>
</dbReference>
<evidence type="ECO:0000259" key="4">
    <source>
        <dbReference type="Pfam" id="PF06094"/>
    </source>
</evidence>
<protein>
    <recommendedName>
        <fullName evidence="3">Putative gamma-glutamylcyclotransferase</fullName>
    </recommendedName>
</protein>
<dbReference type="GO" id="GO:0016740">
    <property type="term" value="F:transferase activity"/>
    <property type="evidence" value="ECO:0007669"/>
    <property type="project" value="UniProtKB-KW"/>
</dbReference>
<dbReference type="CDD" id="cd06661">
    <property type="entry name" value="GGCT_like"/>
    <property type="match status" value="1"/>
</dbReference>
<dbReference type="GeneID" id="63725688"/>
<name>A0A1L9P7F4_ASPVE</name>
<evidence type="ECO:0000313" key="6">
    <source>
        <dbReference type="Proteomes" id="UP000184073"/>
    </source>
</evidence>
<dbReference type="Gene3D" id="3.10.490.10">
    <property type="entry name" value="Gamma-glutamyl cyclotransferase-like"/>
    <property type="match status" value="1"/>
</dbReference>
<dbReference type="Pfam" id="PF06094">
    <property type="entry name" value="GGACT"/>
    <property type="match status" value="1"/>
</dbReference>
<gene>
    <name evidence="5" type="ORF">ASPVEDRAFT_289627</name>
</gene>
<dbReference type="RefSeq" id="XP_040663136.1">
    <property type="nucleotide sequence ID" value="XM_040810177.1"/>
</dbReference>
<dbReference type="EMBL" id="KV878125">
    <property type="protein sequence ID" value="OJI97373.1"/>
    <property type="molecule type" value="Genomic_DNA"/>
</dbReference>
<dbReference type="InterPro" id="IPR013024">
    <property type="entry name" value="GGCT-like"/>
</dbReference>
<dbReference type="OrthoDB" id="3262926at2759"/>
<evidence type="ECO:0000313" key="5">
    <source>
        <dbReference type="EMBL" id="OJI97373.1"/>
    </source>
</evidence>
<comment type="similarity">
    <text evidence="1">Belongs to the gamma-glutamylcyclotransferase family.</text>
</comment>
<evidence type="ECO:0000256" key="1">
    <source>
        <dbReference type="ARBA" id="ARBA00008861"/>
    </source>
</evidence>
<dbReference type="AlphaFoldDB" id="A0A1L9P7F4"/>
<organism evidence="5 6">
    <name type="scientific">Aspergillus versicolor CBS 583.65</name>
    <dbReference type="NCBI Taxonomy" id="1036611"/>
    <lineage>
        <taxon>Eukaryota</taxon>
        <taxon>Fungi</taxon>
        <taxon>Dikarya</taxon>
        <taxon>Ascomycota</taxon>
        <taxon>Pezizomycotina</taxon>
        <taxon>Eurotiomycetes</taxon>
        <taxon>Eurotiomycetidae</taxon>
        <taxon>Eurotiales</taxon>
        <taxon>Aspergillaceae</taxon>
        <taxon>Aspergillus</taxon>
        <taxon>Aspergillus subgen. Nidulantes</taxon>
    </lineage>
</organism>
<dbReference type="PANTHER" id="PTHR31544">
    <property type="entry name" value="AIG2-LIKE PROTEIN D"/>
    <property type="match status" value="1"/>
</dbReference>
<evidence type="ECO:0000256" key="3">
    <source>
        <dbReference type="ARBA" id="ARBA00030602"/>
    </source>
</evidence>
<dbReference type="VEuPathDB" id="FungiDB:ASPVEDRAFT_289627"/>
<proteinExistence type="inferred from homology"/>
<accession>A0A1L9P7F4</accession>